<dbReference type="InterPro" id="IPR021255">
    <property type="entry name" value="DUF2807"/>
</dbReference>
<dbReference type="AlphaFoldDB" id="A0A8G2FAV1"/>
<dbReference type="Pfam" id="PF10988">
    <property type="entry name" value="DUF2807"/>
    <property type="match status" value="1"/>
</dbReference>
<keyword evidence="3" id="KW-1185">Reference proteome</keyword>
<reference evidence="2 3" key="1">
    <citation type="submission" date="2016-10" db="EMBL/GenBank/DDBJ databases">
        <authorList>
            <person name="Varghese N."/>
            <person name="Submissions S."/>
        </authorList>
    </citation>
    <scope>NUCLEOTIDE SEQUENCE [LARGE SCALE GENOMIC DNA]</scope>
    <source>
        <strain evidence="2 3">DSM 29073</strain>
    </source>
</reference>
<sequence>MKTLLIGLVCIVSMLTVLPNISFKSGQQKVKGNGSIVTRTIEIGDFSEIDLGSNIESGKNIFGGSSHPAVFNYVLTEDAPQLQITTDENLLPLIEIKVNGNSLTIKSKDGKTKLIPTQLTINGSSRNLTKVNISGCMDFVSERPIQLKELKASVSGVGDIKMNDLECGDLSCRVSGVGNIKLTGKADKGDFHVSGVGHIYCYDCVVKDMKCGVSGVGGAEVNVSDNLEANVSGVGSIKYKGTANVQSNKSGVGSIKCVNN</sequence>
<dbReference type="Gene3D" id="2.160.20.120">
    <property type="match status" value="1"/>
</dbReference>
<organism evidence="2 3">
    <name type="scientific">Parabacteroides chinchillae</name>
    <dbReference type="NCBI Taxonomy" id="871327"/>
    <lineage>
        <taxon>Bacteria</taxon>
        <taxon>Pseudomonadati</taxon>
        <taxon>Bacteroidota</taxon>
        <taxon>Bacteroidia</taxon>
        <taxon>Bacteroidales</taxon>
        <taxon>Tannerellaceae</taxon>
        <taxon>Parabacteroides</taxon>
    </lineage>
</organism>
<protein>
    <submittedName>
        <fullName evidence="2">Auto-transporter adhesin, head GIN domain</fullName>
    </submittedName>
</protein>
<evidence type="ECO:0000259" key="1">
    <source>
        <dbReference type="Pfam" id="PF10988"/>
    </source>
</evidence>
<comment type="caution">
    <text evidence="2">The sequence shown here is derived from an EMBL/GenBank/DDBJ whole genome shotgun (WGS) entry which is preliminary data.</text>
</comment>
<accession>A0A8G2FAV1</accession>
<evidence type="ECO:0000313" key="3">
    <source>
        <dbReference type="Proteomes" id="UP000236725"/>
    </source>
</evidence>
<dbReference type="PANTHER" id="PTHR39200">
    <property type="entry name" value="HYPOTHETICAL EXPORTED PROTEIN"/>
    <property type="match status" value="1"/>
</dbReference>
<proteinExistence type="predicted"/>
<gene>
    <name evidence="2" type="ORF">SAMN05444001_108153</name>
</gene>
<feature type="domain" description="Putative auto-transporter adhesin head GIN" evidence="1">
    <location>
        <begin position="76"/>
        <end position="243"/>
    </location>
</feature>
<name>A0A8G2FAV1_9BACT</name>
<dbReference type="PANTHER" id="PTHR39200:SF1">
    <property type="entry name" value="AUTO-TRANSPORTER ADHESIN HEAD GIN DOMAIN-CONTAINING PROTEIN-RELATED"/>
    <property type="match status" value="1"/>
</dbReference>
<dbReference type="Proteomes" id="UP000236725">
    <property type="component" value="Unassembled WGS sequence"/>
</dbReference>
<evidence type="ECO:0000313" key="2">
    <source>
        <dbReference type="EMBL" id="SEF87252.1"/>
    </source>
</evidence>
<dbReference type="RefSeq" id="WP_103983342.1">
    <property type="nucleotide sequence ID" value="NZ_FNVS01000008.1"/>
</dbReference>
<dbReference type="EMBL" id="FNVS01000008">
    <property type="protein sequence ID" value="SEF87252.1"/>
    <property type="molecule type" value="Genomic_DNA"/>
</dbReference>